<organism evidence="3 4">
    <name type="scientific">Arthrobacter terricola</name>
    <dbReference type="NCBI Taxonomy" id="2547396"/>
    <lineage>
        <taxon>Bacteria</taxon>
        <taxon>Bacillati</taxon>
        <taxon>Actinomycetota</taxon>
        <taxon>Actinomycetes</taxon>
        <taxon>Micrococcales</taxon>
        <taxon>Micrococcaceae</taxon>
        <taxon>Arthrobacter</taxon>
    </lineage>
</organism>
<dbReference type="EMBL" id="SMRU01000055">
    <property type="protein sequence ID" value="TDF87196.1"/>
    <property type="molecule type" value="Genomic_DNA"/>
</dbReference>
<proteinExistence type="predicted"/>
<dbReference type="SUPFAM" id="SSF51182">
    <property type="entry name" value="RmlC-like cupins"/>
    <property type="match status" value="1"/>
</dbReference>
<evidence type="ECO:0000313" key="3">
    <source>
        <dbReference type="EMBL" id="TDF87196.1"/>
    </source>
</evidence>
<evidence type="ECO:0000313" key="4">
    <source>
        <dbReference type="Proteomes" id="UP000295511"/>
    </source>
</evidence>
<evidence type="ECO:0000259" key="2">
    <source>
        <dbReference type="Pfam" id="PF07883"/>
    </source>
</evidence>
<dbReference type="InterPro" id="IPR013096">
    <property type="entry name" value="Cupin_2"/>
</dbReference>
<dbReference type="Gene3D" id="2.60.120.10">
    <property type="entry name" value="Jelly Rolls"/>
    <property type="match status" value="1"/>
</dbReference>
<dbReference type="PANTHER" id="PTHR35848">
    <property type="entry name" value="OXALATE-BINDING PROTEIN"/>
    <property type="match status" value="1"/>
</dbReference>
<dbReference type="RefSeq" id="WP_133206966.1">
    <property type="nucleotide sequence ID" value="NZ_SMRU01000055.1"/>
</dbReference>
<dbReference type="PANTHER" id="PTHR35848:SF6">
    <property type="entry name" value="CUPIN TYPE-2 DOMAIN-CONTAINING PROTEIN"/>
    <property type="match status" value="1"/>
</dbReference>
<keyword evidence="4" id="KW-1185">Reference proteome</keyword>
<sequence>MNTLTSAPPRPRTPAGHATVLGVHGAEGQTGWKAFYTRRELASPTEAVEWATLPPGAVSGEHRHTRTEEIYLILDGNGEFFLNGAPHPVRRGTLALTTPGNTHGLRNTGNTALNWWVIETLTPRTQNALNGTDHTETAPMPAQIFDLNTAPRFDTQGIFDGPLTAVERRTLTTGQVLTLGEETTEIAGFLNQGTAELAFPGSTAHIEAPTAFLVPAGATATFTPETGVELFTVELRITRP</sequence>
<comment type="caution">
    <text evidence="3">The sequence shown here is derived from an EMBL/GenBank/DDBJ whole genome shotgun (WGS) entry which is preliminary data.</text>
</comment>
<accession>A0A4V2ZRT9</accession>
<evidence type="ECO:0000256" key="1">
    <source>
        <dbReference type="ARBA" id="ARBA00022723"/>
    </source>
</evidence>
<feature type="domain" description="Cupin type-2" evidence="2">
    <location>
        <begin position="51"/>
        <end position="118"/>
    </location>
</feature>
<dbReference type="GO" id="GO:0046872">
    <property type="term" value="F:metal ion binding"/>
    <property type="evidence" value="ECO:0007669"/>
    <property type="project" value="UniProtKB-KW"/>
</dbReference>
<protein>
    <submittedName>
        <fullName evidence="3">Cupin domain-containing protein</fullName>
    </submittedName>
</protein>
<dbReference type="AlphaFoldDB" id="A0A4V2ZRT9"/>
<dbReference type="InterPro" id="IPR011051">
    <property type="entry name" value="RmlC_Cupin_sf"/>
</dbReference>
<name>A0A4V2ZRT9_9MICC</name>
<dbReference type="Pfam" id="PF07883">
    <property type="entry name" value="Cupin_2"/>
    <property type="match status" value="1"/>
</dbReference>
<reference evidence="3 4" key="1">
    <citation type="submission" date="2019-03" db="EMBL/GenBank/DDBJ databases">
        <title>Whole genome sequence of Arthrobacter sp JH1-1.</title>
        <authorList>
            <person name="Trinh H.N."/>
        </authorList>
    </citation>
    <scope>NUCLEOTIDE SEQUENCE [LARGE SCALE GENOMIC DNA]</scope>
    <source>
        <strain evidence="3 4">JH1-1</strain>
    </source>
</reference>
<dbReference type="InterPro" id="IPR014710">
    <property type="entry name" value="RmlC-like_jellyroll"/>
</dbReference>
<dbReference type="InterPro" id="IPR051610">
    <property type="entry name" value="GPI/OXD"/>
</dbReference>
<gene>
    <name evidence="3" type="ORF">E1809_25110</name>
</gene>
<dbReference type="Proteomes" id="UP000295511">
    <property type="component" value="Unassembled WGS sequence"/>
</dbReference>
<keyword evidence="1" id="KW-0479">Metal-binding</keyword>
<dbReference type="OrthoDB" id="3231985at2"/>